<feature type="compositionally biased region" description="Polar residues" evidence="2">
    <location>
        <begin position="876"/>
        <end position="896"/>
    </location>
</feature>
<dbReference type="Pfam" id="PF09118">
    <property type="entry name" value="GO-like_E_set"/>
    <property type="match status" value="1"/>
</dbReference>
<gene>
    <name evidence="7" type="ORF">K437DRAFT_232475</name>
</gene>
<keyword evidence="8" id="KW-1185">Reference proteome</keyword>
<dbReference type="Pfam" id="PF07250">
    <property type="entry name" value="Glyoxal_oxid_N"/>
    <property type="match status" value="1"/>
</dbReference>
<dbReference type="Proteomes" id="UP000027361">
    <property type="component" value="Unassembled WGS sequence"/>
</dbReference>
<feature type="domain" description="Glyoxal oxidase N-terminal" evidence="5">
    <location>
        <begin position="69"/>
        <end position="478"/>
    </location>
</feature>
<dbReference type="InterPro" id="IPR015202">
    <property type="entry name" value="GO-like_E_set"/>
</dbReference>
<evidence type="ECO:0000259" key="5">
    <source>
        <dbReference type="Pfam" id="PF07250"/>
    </source>
</evidence>
<dbReference type="InterPro" id="IPR009880">
    <property type="entry name" value="Glyoxal_oxidase_N"/>
</dbReference>
<proteinExistence type="predicted"/>
<keyword evidence="3" id="KW-0472">Membrane</keyword>
<dbReference type="InterPro" id="IPR014756">
    <property type="entry name" value="Ig_E-set"/>
</dbReference>
<evidence type="ECO:0000313" key="7">
    <source>
        <dbReference type="EMBL" id="KDN52348.1"/>
    </source>
</evidence>
<evidence type="ECO:0000259" key="6">
    <source>
        <dbReference type="Pfam" id="PF09118"/>
    </source>
</evidence>
<feature type="transmembrane region" description="Helical" evidence="3">
    <location>
        <begin position="636"/>
        <end position="662"/>
    </location>
</feature>
<dbReference type="OrthoDB" id="2019572at2759"/>
<dbReference type="Gene3D" id="2.60.40.10">
    <property type="entry name" value="Immunoglobulins"/>
    <property type="match status" value="1"/>
</dbReference>
<comment type="caution">
    <text evidence="7">The sequence shown here is derived from an EMBL/GenBank/DDBJ whole genome shotgun (WGS) entry which is preliminary data.</text>
</comment>
<dbReference type="PANTHER" id="PTHR32208:SF21">
    <property type="entry name" value="LOW QUALITY PROTEIN: ALDEHYDE OXIDASE GLOX-LIKE"/>
    <property type="match status" value="1"/>
</dbReference>
<organism evidence="7 8">
    <name type="scientific">Tilletiaria anomala (strain ATCC 24038 / CBS 436.72 / UBC 951)</name>
    <dbReference type="NCBI Taxonomy" id="1037660"/>
    <lineage>
        <taxon>Eukaryota</taxon>
        <taxon>Fungi</taxon>
        <taxon>Dikarya</taxon>
        <taxon>Basidiomycota</taxon>
        <taxon>Ustilaginomycotina</taxon>
        <taxon>Exobasidiomycetes</taxon>
        <taxon>Georgefischeriales</taxon>
        <taxon>Tilletiariaceae</taxon>
        <taxon>Tilletiaria</taxon>
    </lineage>
</organism>
<dbReference type="InterPro" id="IPR013783">
    <property type="entry name" value="Ig-like_fold"/>
</dbReference>
<dbReference type="CDD" id="cd02851">
    <property type="entry name" value="E_set_GO_C"/>
    <property type="match status" value="1"/>
</dbReference>
<dbReference type="InParanoid" id="A0A066WIK3"/>
<dbReference type="InterPro" id="IPR011043">
    <property type="entry name" value="Gal_Oxase/kelch_b-propeller"/>
</dbReference>
<dbReference type="InterPro" id="IPR037293">
    <property type="entry name" value="Gal_Oxidase_central_sf"/>
</dbReference>
<dbReference type="GeneID" id="25262816"/>
<feature type="chain" id="PRO_5001629033" evidence="4">
    <location>
        <begin position="22"/>
        <end position="896"/>
    </location>
</feature>
<feature type="region of interest" description="Disordered" evidence="2">
    <location>
        <begin position="676"/>
        <end position="715"/>
    </location>
</feature>
<reference evidence="7 8" key="1">
    <citation type="submission" date="2014-05" db="EMBL/GenBank/DDBJ databases">
        <title>Draft genome sequence of a rare smut relative, Tilletiaria anomala UBC 951.</title>
        <authorList>
            <consortium name="DOE Joint Genome Institute"/>
            <person name="Toome M."/>
            <person name="Kuo A."/>
            <person name="Henrissat B."/>
            <person name="Lipzen A."/>
            <person name="Tritt A."/>
            <person name="Yoshinaga Y."/>
            <person name="Zane M."/>
            <person name="Barry K."/>
            <person name="Grigoriev I.V."/>
            <person name="Spatafora J.W."/>
            <person name="Aimea M.C."/>
        </authorList>
    </citation>
    <scope>NUCLEOTIDE SEQUENCE [LARGE SCALE GENOMIC DNA]</scope>
    <source>
        <strain evidence="7 8">UBC 951</strain>
    </source>
</reference>
<dbReference type="Gene3D" id="2.130.10.80">
    <property type="entry name" value="Galactose oxidase/kelch, beta-propeller"/>
    <property type="match status" value="1"/>
</dbReference>
<feature type="compositionally biased region" description="Low complexity" evidence="2">
    <location>
        <begin position="688"/>
        <end position="708"/>
    </location>
</feature>
<feature type="compositionally biased region" description="Gly residues" evidence="2">
    <location>
        <begin position="756"/>
        <end position="765"/>
    </location>
</feature>
<accession>A0A066WIK3</accession>
<dbReference type="SUPFAM" id="SSF81296">
    <property type="entry name" value="E set domains"/>
    <property type="match status" value="1"/>
</dbReference>
<feature type="domain" description="Galactose oxidase-like Early set" evidence="6">
    <location>
        <begin position="483"/>
        <end position="593"/>
    </location>
</feature>
<evidence type="ECO:0000256" key="1">
    <source>
        <dbReference type="ARBA" id="ARBA00022729"/>
    </source>
</evidence>
<name>A0A066WIK3_TILAU</name>
<dbReference type="OMA" id="YDAGQEN"/>
<dbReference type="STRING" id="1037660.A0A066WIK3"/>
<evidence type="ECO:0000256" key="3">
    <source>
        <dbReference type="SAM" id="Phobius"/>
    </source>
</evidence>
<dbReference type="RefSeq" id="XP_013245197.1">
    <property type="nucleotide sequence ID" value="XM_013389743.1"/>
</dbReference>
<keyword evidence="3" id="KW-1133">Transmembrane helix</keyword>
<dbReference type="EMBL" id="JMSN01000011">
    <property type="protein sequence ID" value="KDN52348.1"/>
    <property type="molecule type" value="Genomic_DNA"/>
</dbReference>
<feature type="compositionally biased region" description="Polar residues" evidence="2">
    <location>
        <begin position="824"/>
        <end position="836"/>
    </location>
</feature>
<dbReference type="PANTHER" id="PTHR32208">
    <property type="entry name" value="SECRETED PROTEIN-RELATED"/>
    <property type="match status" value="1"/>
</dbReference>
<keyword evidence="1 4" id="KW-0732">Signal</keyword>
<evidence type="ECO:0000313" key="8">
    <source>
        <dbReference type="Proteomes" id="UP000027361"/>
    </source>
</evidence>
<evidence type="ECO:0000256" key="4">
    <source>
        <dbReference type="SAM" id="SignalP"/>
    </source>
</evidence>
<dbReference type="AlphaFoldDB" id="A0A066WIK3"/>
<keyword evidence="3" id="KW-0812">Transmembrane</keyword>
<dbReference type="SUPFAM" id="SSF50965">
    <property type="entry name" value="Galactose oxidase, central domain"/>
    <property type="match status" value="1"/>
</dbReference>
<feature type="region of interest" description="Disordered" evidence="2">
    <location>
        <begin position="813"/>
        <end position="896"/>
    </location>
</feature>
<feature type="signal peptide" evidence="4">
    <location>
        <begin position="1"/>
        <end position="21"/>
    </location>
</feature>
<feature type="region of interest" description="Disordered" evidence="2">
    <location>
        <begin position="745"/>
        <end position="795"/>
    </location>
</feature>
<evidence type="ECO:0000256" key="2">
    <source>
        <dbReference type="SAM" id="MobiDB-lite"/>
    </source>
</evidence>
<dbReference type="HOGENOM" id="CLU_009630_3_0_1"/>
<sequence length="896" mass="95279">MKLFSSALVVLALVAFRSVMAGSPLSFEVINDNSIVSAMMLGLINENTVMILDKVEDNAYHFSDGKPAWASLLNLANNKVKPIEANSNTFCAGGGVLANGTWVVFGGNTNIKSDGSPQTTGIGPYNAQDGGKAVRFVEPTSDYNSVTWLDDGSHTMAATRWYPGVEILATGEALLIGGMTGGGYINRNTNASWPNNGGTFTYEYFPPRAGGERSTVNFLRETVGLNTYAHTFLMPSGKVFMQANVSTTLWDHEKNTEQALDDMPGNVVRVYPASAATAMLPLTPENSYTPTILFCGGSVLTEQQWGNYTGPGINVQTVEASSDCSSITPENFDGSQRDQHYTQEDSLPEGRSMGQFIHLPDQTMLIINGANKGTAGYVQKGADYIVNGIDTEGLAQDPTYTPVLYDPSKPQGSRFTRNGFGKSPIARLYHSTALLLPDGSVLVAGSNPHMNVATNMPRGTTPQGYNTTYELEKWYPSYYFKVRPLISSTLPNSIPFGGSSFNITIDKSSMGKSANALAARTKVVVIRPGFTTHAMNMGQRSLQLDNSYVVNDDGSVTLIVNPFPTNPNIFVAGPALLFVVVNGVPSMGKMISVGTNATGTGLLPWTPVVGAQLRTLPNPVTNAAFNAAISTNSSSLSLGAIIGIAVAGAAALLLIALIFICVRRRRARTNKGQFAPVAMNDGSASSKSHGQWSSSPSASSPLFPSQQQYRDSSSIGSMYKSPPNSYYAASPMFMGNSTAGNESIRSYGQSPLYDGAEGGGGGGGNEHYRDSSFGHGFSAPPLKESSSLRGSWIPDDRSDGGWAAARYYQNSPSMQSYEPPYQSPRRSNFSGVSSQPYGAVPGSPAPRHATFLSPVSPTAMRTAIPAQQHGQHDAHSSSTGSQTFEQAAQSQSSYAL</sequence>
<protein>
    <submittedName>
        <fullName evidence="7">Copper radical oxidase</fullName>
    </submittedName>
</protein>